<name>A0A1G7L2S9_9EURY</name>
<gene>
    <name evidence="2" type="ORF">SAMN05216218_106135</name>
</gene>
<keyword evidence="1" id="KW-1133">Transmembrane helix</keyword>
<dbReference type="AlphaFoldDB" id="A0A1G7L2S9"/>
<evidence type="ECO:0000256" key="1">
    <source>
        <dbReference type="SAM" id="Phobius"/>
    </source>
</evidence>
<keyword evidence="1" id="KW-0472">Membrane</keyword>
<sequence length="71" mass="7054">MAGLVDIVTSIPKLVQSITEIALSDPLSAALITMGGLLIAGTVGLTGYLLLGVLVSAVVPDLSGGQPPQAR</sequence>
<dbReference type="OrthoDB" id="239478at2157"/>
<protein>
    <submittedName>
        <fullName evidence="2">Uncharacterized protein</fullName>
    </submittedName>
</protein>
<keyword evidence="3" id="KW-1185">Reference proteome</keyword>
<evidence type="ECO:0000313" key="2">
    <source>
        <dbReference type="EMBL" id="SDF43691.1"/>
    </source>
</evidence>
<keyword evidence="1" id="KW-0812">Transmembrane</keyword>
<dbReference type="InterPro" id="IPR058337">
    <property type="entry name" value="DUF8024"/>
</dbReference>
<dbReference type="EMBL" id="FNBK01000006">
    <property type="protein sequence ID" value="SDF43691.1"/>
    <property type="molecule type" value="Genomic_DNA"/>
</dbReference>
<dbReference type="Proteomes" id="UP000199076">
    <property type="component" value="Unassembled WGS sequence"/>
</dbReference>
<organism evidence="2 3">
    <name type="scientific">Halorientalis regularis</name>
    <dbReference type="NCBI Taxonomy" id="660518"/>
    <lineage>
        <taxon>Archaea</taxon>
        <taxon>Methanobacteriati</taxon>
        <taxon>Methanobacteriota</taxon>
        <taxon>Stenosarchaea group</taxon>
        <taxon>Halobacteria</taxon>
        <taxon>Halobacteriales</taxon>
        <taxon>Haloarculaceae</taxon>
        <taxon>Halorientalis</taxon>
    </lineage>
</organism>
<feature type="transmembrane region" description="Helical" evidence="1">
    <location>
        <begin position="37"/>
        <end position="59"/>
    </location>
</feature>
<evidence type="ECO:0000313" key="3">
    <source>
        <dbReference type="Proteomes" id="UP000199076"/>
    </source>
</evidence>
<dbReference type="Pfam" id="PF26067">
    <property type="entry name" value="DUF8024"/>
    <property type="match status" value="1"/>
</dbReference>
<dbReference type="RefSeq" id="WP_092691107.1">
    <property type="nucleotide sequence ID" value="NZ_FNBK01000006.1"/>
</dbReference>
<reference evidence="3" key="1">
    <citation type="submission" date="2016-10" db="EMBL/GenBank/DDBJ databases">
        <authorList>
            <person name="Varghese N."/>
            <person name="Submissions S."/>
        </authorList>
    </citation>
    <scope>NUCLEOTIDE SEQUENCE [LARGE SCALE GENOMIC DNA]</scope>
    <source>
        <strain evidence="3">IBRC-M 10760</strain>
    </source>
</reference>
<accession>A0A1G7L2S9</accession>
<proteinExistence type="predicted"/>